<feature type="domain" description="BON" evidence="1">
    <location>
        <begin position="119"/>
        <end position="186"/>
    </location>
</feature>
<proteinExistence type="predicted"/>
<accession>A0ABW8D901</accession>
<reference evidence="2 3" key="1">
    <citation type="submission" date="2024-08" db="EMBL/GenBank/DDBJ databases">
        <title>Draft Genome Sequence of Legionella lytica strain DSB2004, Isolated From a Fire Sprinkler System.</title>
        <authorList>
            <person name="Everhart A.D."/>
            <person name="Kidane D.T."/>
            <person name="Farone A.L."/>
            <person name="Farone M.B."/>
        </authorList>
    </citation>
    <scope>NUCLEOTIDE SEQUENCE [LARGE SCALE GENOMIC DNA]</scope>
    <source>
        <strain evidence="2 3">DSB2004</strain>
    </source>
</reference>
<dbReference type="InterPro" id="IPR051686">
    <property type="entry name" value="Lipoprotein_DolP"/>
</dbReference>
<dbReference type="PANTHER" id="PTHR34606:SF4">
    <property type="entry name" value="OUTER MEMBRANE LIPOPROTEIN DOLP"/>
    <property type="match status" value="1"/>
</dbReference>
<evidence type="ECO:0000313" key="3">
    <source>
        <dbReference type="Proteomes" id="UP001615550"/>
    </source>
</evidence>
<dbReference type="EMBL" id="JBGORX010000002">
    <property type="protein sequence ID" value="MFJ1268667.1"/>
    <property type="molecule type" value="Genomic_DNA"/>
</dbReference>
<evidence type="ECO:0000259" key="1">
    <source>
        <dbReference type="PROSITE" id="PS50914"/>
    </source>
</evidence>
<dbReference type="PANTHER" id="PTHR34606">
    <property type="entry name" value="BON DOMAIN-CONTAINING PROTEIN"/>
    <property type="match status" value="1"/>
</dbReference>
<protein>
    <submittedName>
        <fullName evidence="2">BON domain-containing protein</fullName>
    </submittedName>
</protein>
<organism evidence="2 3">
    <name type="scientific">Legionella lytica</name>
    <dbReference type="NCBI Taxonomy" id="96232"/>
    <lineage>
        <taxon>Bacteria</taxon>
        <taxon>Pseudomonadati</taxon>
        <taxon>Pseudomonadota</taxon>
        <taxon>Gammaproteobacteria</taxon>
        <taxon>Legionellales</taxon>
        <taxon>Legionellaceae</taxon>
        <taxon>Legionella</taxon>
    </lineage>
</organism>
<comment type="caution">
    <text evidence="2">The sequence shown here is derived from an EMBL/GenBank/DDBJ whole genome shotgun (WGS) entry which is preliminary data.</text>
</comment>
<sequence>MLKQGCLQILVIFSLWCLSGCSSIWTGAQLVYDRHDVYKKLDDYHLYVKVNNAITVDKLFKDSRSPLDIAVFNGDVLIAGQVPTQRMHAELQRRLDTVQGARRMFNEVRVDTNPPNSMEDNWITAKIRSQIFADASIDPNAFKVVTSKGIVYLMGDVRPDEAATVINFTRHTAGVRHVVKVLKYLVYQK</sequence>
<dbReference type="InterPro" id="IPR007055">
    <property type="entry name" value="BON_dom"/>
</dbReference>
<gene>
    <name evidence="2" type="ORF">ACD661_08895</name>
</gene>
<name>A0ABW8D901_9GAMM</name>
<keyword evidence="3" id="KW-1185">Reference proteome</keyword>
<dbReference type="Proteomes" id="UP001615550">
    <property type="component" value="Unassembled WGS sequence"/>
</dbReference>
<dbReference type="RefSeq" id="WP_400187509.1">
    <property type="nucleotide sequence ID" value="NZ_JBGORX010000002.1"/>
</dbReference>
<dbReference type="Pfam" id="PF04972">
    <property type="entry name" value="BON"/>
    <property type="match status" value="1"/>
</dbReference>
<dbReference type="PROSITE" id="PS50914">
    <property type="entry name" value="BON"/>
    <property type="match status" value="2"/>
</dbReference>
<feature type="domain" description="BON" evidence="1">
    <location>
        <begin position="42"/>
        <end position="112"/>
    </location>
</feature>
<evidence type="ECO:0000313" key="2">
    <source>
        <dbReference type="EMBL" id="MFJ1268667.1"/>
    </source>
</evidence>